<keyword evidence="7" id="KW-1185">Reference proteome</keyword>
<comment type="caution">
    <text evidence="6">The sequence shown here is derived from an EMBL/GenBank/DDBJ whole genome shotgun (WGS) entry which is preliminary data.</text>
</comment>
<protein>
    <submittedName>
        <fullName evidence="6">YkvA family protein</fullName>
    </submittedName>
</protein>
<evidence type="ECO:0000256" key="4">
    <source>
        <dbReference type="ARBA" id="ARBA00023136"/>
    </source>
</evidence>
<keyword evidence="3" id="KW-1133">Transmembrane helix</keyword>
<proteinExistence type="predicted"/>
<dbReference type="EMBL" id="JAXOJX010000150">
    <property type="protein sequence ID" value="MDZ5461716.1"/>
    <property type="molecule type" value="Genomic_DNA"/>
</dbReference>
<accession>A0ABU5IS56</accession>
<keyword evidence="4" id="KW-0472">Membrane</keyword>
<evidence type="ECO:0000313" key="6">
    <source>
        <dbReference type="EMBL" id="MDZ5461716.1"/>
    </source>
</evidence>
<evidence type="ECO:0000313" key="7">
    <source>
        <dbReference type="Proteomes" id="UP001293718"/>
    </source>
</evidence>
<evidence type="ECO:0000256" key="3">
    <source>
        <dbReference type="ARBA" id="ARBA00022989"/>
    </source>
</evidence>
<dbReference type="Proteomes" id="UP001293718">
    <property type="component" value="Unassembled WGS sequence"/>
</dbReference>
<dbReference type="RefSeq" id="WP_066340032.1">
    <property type="nucleotide sequence ID" value="NZ_JAXOJX010000150.1"/>
</dbReference>
<dbReference type="Pfam" id="PF06803">
    <property type="entry name" value="DUF1232"/>
    <property type="match status" value="1"/>
</dbReference>
<sequence>MWKRLTLLWTVVRGDARRLWFALRHPQSPAWLKWGTALIALYLLSPVDLLPDALPVIGVLDDVVLVPLAIRFLLNRLPPHIARAADQRFGTRA</sequence>
<reference evidence="6 7" key="1">
    <citation type="submission" date="2023-11" db="EMBL/GenBank/DDBJ databases">
        <title>Draft genome of Azohydromonas lata strain H1 (DSM1123), a polyhydroxyalkanoate producer.</title>
        <authorList>
            <person name="Traversa D."/>
            <person name="D'Addabbo P."/>
            <person name="Pazzani C."/>
            <person name="Manzari C."/>
            <person name="Chiara M."/>
            <person name="Scrascia M."/>
        </authorList>
    </citation>
    <scope>NUCLEOTIDE SEQUENCE [LARGE SCALE GENOMIC DNA]</scope>
    <source>
        <strain evidence="6 7">H1</strain>
    </source>
</reference>
<name>A0ABU5IS56_9BURK</name>
<evidence type="ECO:0000259" key="5">
    <source>
        <dbReference type="Pfam" id="PF06803"/>
    </source>
</evidence>
<keyword evidence="2" id="KW-0812">Transmembrane</keyword>
<evidence type="ECO:0000256" key="1">
    <source>
        <dbReference type="ARBA" id="ARBA00004127"/>
    </source>
</evidence>
<gene>
    <name evidence="6" type="ORF">SM757_34590</name>
</gene>
<dbReference type="InterPro" id="IPR010652">
    <property type="entry name" value="DUF1232"/>
</dbReference>
<evidence type="ECO:0000256" key="2">
    <source>
        <dbReference type="ARBA" id="ARBA00022692"/>
    </source>
</evidence>
<organism evidence="6 7">
    <name type="scientific">Azohydromonas lata</name>
    <dbReference type="NCBI Taxonomy" id="45677"/>
    <lineage>
        <taxon>Bacteria</taxon>
        <taxon>Pseudomonadati</taxon>
        <taxon>Pseudomonadota</taxon>
        <taxon>Betaproteobacteria</taxon>
        <taxon>Burkholderiales</taxon>
        <taxon>Sphaerotilaceae</taxon>
        <taxon>Azohydromonas</taxon>
    </lineage>
</organism>
<comment type="subcellular location">
    <subcellularLocation>
        <location evidence="1">Endomembrane system</location>
        <topology evidence="1">Multi-pass membrane protein</topology>
    </subcellularLocation>
</comment>
<feature type="domain" description="DUF1232" evidence="5">
    <location>
        <begin position="33"/>
        <end position="68"/>
    </location>
</feature>